<dbReference type="InterPro" id="IPR051534">
    <property type="entry name" value="CBASS_pafABC_assoc_protein"/>
</dbReference>
<evidence type="ECO:0000313" key="3">
    <source>
        <dbReference type="EMBL" id="KLN61965.1"/>
    </source>
</evidence>
<dbReference type="InterPro" id="IPR036390">
    <property type="entry name" value="WH_DNA-bd_sf"/>
</dbReference>
<name>A0A0H2MZ76_9PROT</name>
<dbReference type="EMBL" id="LAQL01000003">
    <property type="protein sequence ID" value="KLN61965.1"/>
    <property type="molecule type" value="Genomic_DNA"/>
</dbReference>
<accession>A0A0H2MZ76</accession>
<dbReference type="Pfam" id="PF13280">
    <property type="entry name" value="WYL"/>
    <property type="match status" value="1"/>
</dbReference>
<dbReference type="AlphaFoldDB" id="A0A0H2MZ76"/>
<dbReference type="Pfam" id="PF08279">
    <property type="entry name" value="HTH_11"/>
    <property type="match status" value="1"/>
</dbReference>
<dbReference type="Gene3D" id="1.10.10.10">
    <property type="entry name" value="Winged helix-like DNA-binding domain superfamily/Winged helix DNA-binding domain"/>
    <property type="match status" value="1"/>
</dbReference>
<reference evidence="3 4" key="1">
    <citation type="submission" date="2015-03" db="EMBL/GenBank/DDBJ databases">
        <title>Genome Sequence of Kiloniella spongiae MEBiC09566, isolated from a marine sponge.</title>
        <authorList>
            <person name="Shao Z."/>
            <person name="Wang L."/>
            <person name="Li X."/>
        </authorList>
    </citation>
    <scope>NUCLEOTIDE SEQUENCE [LARGE SCALE GENOMIC DNA]</scope>
    <source>
        <strain evidence="3 4">MEBiC09566</strain>
    </source>
</reference>
<feature type="domain" description="WYL" evidence="2">
    <location>
        <begin position="138"/>
        <end position="204"/>
    </location>
</feature>
<dbReference type="PANTHER" id="PTHR34580">
    <property type="match status" value="1"/>
</dbReference>
<dbReference type="PATRIC" id="fig|1489064.4.peg.2386"/>
<dbReference type="STRING" id="1489064.WH96_05830"/>
<comment type="caution">
    <text evidence="3">The sequence shown here is derived from an EMBL/GenBank/DDBJ whole genome shotgun (WGS) entry which is preliminary data.</text>
</comment>
<dbReference type="RefSeq" id="WP_047763344.1">
    <property type="nucleotide sequence ID" value="NZ_LAQL01000003.1"/>
</dbReference>
<dbReference type="InterPro" id="IPR036388">
    <property type="entry name" value="WH-like_DNA-bd_sf"/>
</dbReference>
<sequence>MRVQRLFFILDRLRARRQPVSAESLAEELGVSLRTIYRDMVTLQSMGAPVRGEGGIGYQIEKGYFLPPLHFDADELDAIIIGMRLVAARGDKPLADAATRASAKISAVLPEDMEDSYYDAPLLAYSVQPKSEEETIDFLSPVRTAVRDRAFIEIHYLNLKDQPSERVIRPLGLTAFEKVWLLTAWCEKSDDFRSFRIDRLQSVQRTGESFRREAGKEFRDYLKSL</sequence>
<dbReference type="OrthoDB" id="9807255at2"/>
<protein>
    <submittedName>
        <fullName evidence="3">DeoR faimly transcriptional regulator</fullName>
    </submittedName>
</protein>
<organism evidence="3 4">
    <name type="scientific">Kiloniella spongiae</name>
    <dbReference type="NCBI Taxonomy" id="1489064"/>
    <lineage>
        <taxon>Bacteria</taxon>
        <taxon>Pseudomonadati</taxon>
        <taxon>Pseudomonadota</taxon>
        <taxon>Alphaproteobacteria</taxon>
        <taxon>Rhodospirillales</taxon>
        <taxon>Kiloniellaceae</taxon>
        <taxon>Kiloniella</taxon>
    </lineage>
</organism>
<dbReference type="InterPro" id="IPR026881">
    <property type="entry name" value="WYL_dom"/>
</dbReference>
<evidence type="ECO:0000259" key="1">
    <source>
        <dbReference type="Pfam" id="PF08279"/>
    </source>
</evidence>
<proteinExistence type="predicted"/>
<keyword evidence="4" id="KW-1185">Reference proteome</keyword>
<dbReference type="Proteomes" id="UP000035444">
    <property type="component" value="Unassembled WGS sequence"/>
</dbReference>
<dbReference type="InterPro" id="IPR013196">
    <property type="entry name" value="HTH_11"/>
</dbReference>
<dbReference type="PANTHER" id="PTHR34580:SF3">
    <property type="entry name" value="PROTEIN PAFB"/>
    <property type="match status" value="1"/>
</dbReference>
<feature type="domain" description="Helix-turn-helix type 11" evidence="1">
    <location>
        <begin position="5"/>
        <end position="59"/>
    </location>
</feature>
<dbReference type="PROSITE" id="PS52050">
    <property type="entry name" value="WYL"/>
    <property type="match status" value="1"/>
</dbReference>
<evidence type="ECO:0000313" key="4">
    <source>
        <dbReference type="Proteomes" id="UP000035444"/>
    </source>
</evidence>
<dbReference type="SUPFAM" id="SSF46785">
    <property type="entry name" value="Winged helix' DNA-binding domain"/>
    <property type="match status" value="1"/>
</dbReference>
<gene>
    <name evidence="3" type="ORF">WH96_05830</name>
</gene>
<evidence type="ECO:0000259" key="2">
    <source>
        <dbReference type="Pfam" id="PF13280"/>
    </source>
</evidence>